<proteinExistence type="inferred from homology"/>
<evidence type="ECO:0000256" key="5">
    <source>
        <dbReference type="ARBA" id="ARBA00016406"/>
    </source>
</evidence>
<comment type="pathway">
    <text evidence="2">Siderophore biosynthesis.</text>
</comment>
<protein>
    <recommendedName>
        <fullName evidence="5">L-lysine N6-monooxygenase MbtG</fullName>
        <ecNumber evidence="4">1.14.13.59</ecNumber>
    </recommendedName>
    <alternativeName>
        <fullName evidence="14">Lysine 6-N-hydroxylase</fullName>
    </alternativeName>
    <alternativeName>
        <fullName evidence="13">Lysine N6-hydroxylase</fullName>
    </alternativeName>
    <alternativeName>
        <fullName evidence="11">Lysine-N-oxygenase</fullName>
    </alternativeName>
    <alternativeName>
        <fullName evidence="12">Mycobactin synthase protein G</fullName>
    </alternativeName>
</protein>
<evidence type="ECO:0000256" key="3">
    <source>
        <dbReference type="ARBA" id="ARBA00007588"/>
    </source>
</evidence>
<evidence type="ECO:0000256" key="1">
    <source>
        <dbReference type="ARBA" id="ARBA00001974"/>
    </source>
</evidence>
<dbReference type="EMBL" id="CP015515">
    <property type="protein sequence ID" value="AND17136.1"/>
    <property type="molecule type" value="Genomic_DNA"/>
</dbReference>
<evidence type="ECO:0000256" key="4">
    <source>
        <dbReference type="ARBA" id="ARBA00013076"/>
    </source>
</evidence>
<dbReference type="PATRIC" id="fig|33888.3.peg.2221"/>
<keyword evidence="6" id="KW-0285">Flavoprotein</keyword>
<evidence type="ECO:0000256" key="12">
    <source>
        <dbReference type="ARBA" id="ARBA00031158"/>
    </source>
</evidence>
<dbReference type="InterPro" id="IPR036188">
    <property type="entry name" value="FAD/NAD-bd_sf"/>
</dbReference>
<dbReference type="PANTHER" id="PTHR42802">
    <property type="entry name" value="MONOOXYGENASE"/>
    <property type="match status" value="1"/>
</dbReference>
<organism evidence="16 17">
    <name type="scientific">Rathayibacter tritici</name>
    <dbReference type="NCBI Taxonomy" id="33888"/>
    <lineage>
        <taxon>Bacteria</taxon>
        <taxon>Bacillati</taxon>
        <taxon>Actinomycetota</taxon>
        <taxon>Actinomycetes</taxon>
        <taxon>Micrococcales</taxon>
        <taxon>Microbacteriaceae</taxon>
        <taxon>Rathayibacter</taxon>
    </lineage>
</organism>
<evidence type="ECO:0000256" key="13">
    <source>
        <dbReference type="ARBA" id="ARBA00032493"/>
    </source>
</evidence>
<dbReference type="Pfam" id="PF13434">
    <property type="entry name" value="Lys_Orn_oxgnase"/>
    <property type="match status" value="1"/>
</dbReference>
<sequence>MHVHDIIGIGFGPSNIALAIALEESGRYEDWLFLEASETPIWQEEMLFEISLDTYSNIQNIPYRDLVTPRNPRSKYTFLNYLVENELLFSHLNMDMLMPLRPDYAQYIQWVAQQFDNRLHCNRRVQTLTYDETVPGGGAYHIVTTSGNHYHARHVVVGTGREPNVPEQFAGLETDRVVHQAQYRTRTTPVLAGLGPDSRVAVVGSSQSAGEILLHLTKTYPDISVHSIMRRYAFPLKDTSPFMSEAFFPEFTDMYYHASAQVKQRIDRDIIRTNYGACDMDVLEELYRQMYYDKLRGREQIELHRLTEVVEAAADESGGVRLILENHATGEVKGALFDLVVLATGFVTTGSTPGDLPRIGLLEGLSEWQEPALGALQVDRGYAVRFANAPHDVSGVVALNGLCERSHGIGDGGSLSLTSIRSAEILRRIEEADADRHALSAVGAGGERR</sequence>
<keyword evidence="8" id="KW-0521">NADP</keyword>
<dbReference type="AlphaFoldDB" id="A0A160KTK4"/>
<keyword evidence="9" id="KW-0560">Oxidoreductase</keyword>
<gene>
    <name evidence="16" type="ORF">A6122_2011</name>
</gene>
<evidence type="ECO:0000256" key="6">
    <source>
        <dbReference type="ARBA" id="ARBA00022630"/>
    </source>
</evidence>
<dbReference type="RefSeq" id="WP_167542369.1">
    <property type="nucleotide sequence ID" value="NZ_CP015515.1"/>
</dbReference>
<evidence type="ECO:0000313" key="16">
    <source>
        <dbReference type="EMBL" id="AND17136.1"/>
    </source>
</evidence>
<dbReference type="STRING" id="33888.A6122_2011"/>
<evidence type="ECO:0000256" key="15">
    <source>
        <dbReference type="ARBA" id="ARBA00048407"/>
    </source>
</evidence>
<comment type="similarity">
    <text evidence="3">Belongs to the lysine N(6)-hydroxylase/L-ornithine N(5)-oxygenase family.</text>
</comment>
<keyword evidence="7" id="KW-0274">FAD</keyword>
<dbReference type="GO" id="GO:0047091">
    <property type="term" value="F:L-lysine 6-monooxygenase (NADPH) activity"/>
    <property type="evidence" value="ECO:0007669"/>
    <property type="project" value="UniProtKB-EC"/>
</dbReference>
<comment type="cofactor">
    <cofactor evidence="1">
        <name>FAD</name>
        <dbReference type="ChEBI" id="CHEBI:57692"/>
    </cofactor>
</comment>
<dbReference type="PANTHER" id="PTHR42802:SF1">
    <property type="entry name" value="L-ORNITHINE N(5)-MONOOXYGENASE"/>
    <property type="match status" value="1"/>
</dbReference>
<evidence type="ECO:0000256" key="9">
    <source>
        <dbReference type="ARBA" id="ARBA00023002"/>
    </source>
</evidence>
<reference evidence="16 17" key="1">
    <citation type="submission" date="2016-05" db="EMBL/GenBank/DDBJ databases">
        <title>Complete genome sequence of Rathayibacter tritici NCPPB 1953.</title>
        <authorList>
            <person name="Park J."/>
            <person name="Lee H.-H."/>
            <person name="Lee S.-W."/>
            <person name="Seo Y.-S."/>
        </authorList>
    </citation>
    <scope>NUCLEOTIDE SEQUENCE [LARGE SCALE GENOMIC DNA]</scope>
    <source>
        <strain evidence="16 17">NCPPB 1953</strain>
    </source>
</reference>
<dbReference type="KEGG" id="rtn:A6122_2011"/>
<evidence type="ECO:0000256" key="10">
    <source>
        <dbReference type="ARBA" id="ARBA00023033"/>
    </source>
</evidence>
<evidence type="ECO:0000256" key="2">
    <source>
        <dbReference type="ARBA" id="ARBA00004924"/>
    </source>
</evidence>
<dbReference type="Gene3D" id="3.50.50.60">
    <property type="entry name" value="FAD/NAD(P)-binding domain"/>
    <property type="match status" value="1"/>
</dbReference>
<evidence type="ECO:0000256" key="11">
    <source>
        <dbReference type="ARBA" id="ARBA00029939"/>
    </source>
</evidence>
<evidence type="ECO:0000256" key="14">
    <source>
        <dbReference type="ARBA" id="ARBA00032738"/>
    </source>
</evidence>
<evidence type="ECO:0000256" key="7">
    <source>
        <dbReference type="ARBA" id="ARBA00022827"/>
    </source>
</evidence>
<dbReference type="EC" id="1.14.13.59" evidence="4"/>
<keyword evidence="17" id="KW-1185">Reference proteome</keyword>
<accession>A0A160KTK4</accession>
<dbReference type="SUPFAM" id="SSF51905">
    <property type="entry name" value="FAD/NAD(P)-binding domain"/>
    <property type="match status" value="2"/>
</dbReference>
<dbReference type="GO" id="GO:0006879">
    <property type="term" value="P:intracellular iron ion homeostasis"/>
    <property type="evidence" value="ECO:0007669"/>
    <property type="project" value="TreeGrafter"/>
</dbReference>
<dbReference type="InterPro" id="IPR025700">
    <property type="entry name" value="Lys/Orn_oxygenase"/>
</dbReference>
<evidence type="ECO:0000313" key="17">
    <source>
        <dbReference type="Proteomes" id="UP000077071"/>
    </source>
</evidence>
<dbReference type="Proteomes" id="UP000077071">
    <property type="component" value="Chromosome"/>
</dbReference>
<keyword evidence="10" id="KW-0503">Monooxygenase</keyword>
<name>A0A160KTK4_9MICO</name>
<evidence type="ECO:0000256" key="8">
    <source>
        <dbReference type="ARBA" id="ARBA00022857"/>
    </source>
</evidence>
<comment type="catalytic activity">
    <reaction evidence="15">
        <text>L-lysine + NADPH + O2 = N(6)-hydroxy-L-lysine + NADP(+) + H2O</text>
        <dbReference type="Rhea" id="RHEA:23228"/>
        <dbReference type="ChEBI" id="CHEBI:15377"/>
        <dbReference type="ChEBI" id="CHEBI:15379"/>
        <dbReference type="ChEBI" id="CHEBI:32551"/>
        <dbReference type="ChEBI" id="CHEBI:57783"/>
        <dbReference type="ChEBI" id="CHEBI:57820"/>
        <dbReference type="ChEBI" id="CHEBI:58349"/>
        <dbReference type="EC" id="1.14.13.59"/>
    </reaction>
</comment>